<sequence>MSALYPTAPPGIDAEVLSQIDTFMAHTSPRRNAIVRRNDTQVLTQTTLTTDVDPSNEEQYYPQGYRPESAPNNGDSVTTILADEKSYPPGHYPESESASESGSDSSEEEYYDAESTAQEEYEVPKPKIIARYTYPSEHRPRPLPSTPPPQPSLLNRVTTYISAIFFAPQPAIIEYTPEEIAQQIQVRIEARKVEYHSSSSSSSSSRSSSSSSSSSSSGEDGGNGGDGGKVVRVIAIVKNDVKKRGGGGGTVTGAGDEVVDGKVGIFEIKARHRRVREIWKDSGMRGGAEEVYGNEIRGALRKLKGV</sequence>
<gene>
    <name evidence="2" type="ORF">N0V83_005443</name>
</gene>
<feature type="compositionally biased region" description="Low complexity" evidence="1">
    <location>
        <begin position="95"/>
        <end position="104"/>
    </location>
</feature>
<feature type="compositionally biased region" description="Low complexity" evidence="1">
    <location>
        <begin position="197"/>
        <end position="218"/>
    </location>
</feature>
<feature type="compositionally biased region" description="Pro residues" evidence="1">
    <location>
        <begin position="142"/>
        <end position="151"/>
    </location>
</feature>
<evidence type="ECO:0000313" key="2">
    <source>
        <dbReference type="EMBL" id="KAJ4369681.1"/>
    </source>
</evidence>
<dbReference type="EMBL" id="JAPEUY010000009">
    <property type="protein sequence ID" value="KAJ4369681.1"/>
    <property type="molecule type" value="Genomic_DNA"/>
</dbReference>
<feature type="compositionally biased region" description="Acidic residues" evidence="1">
    <location>
        <begin position="105"/>
        <end position="121"/>
    </location>
</feature>
<feature type="compositionally biased region" description="Gly residues" evidence="1">
    <location>
        <begin position="219"/>
        <end position="228"/>
    </location>
</feature>
<keyword evidence="3" id="KW-1185">Reference proteome</keyword>
<feature type="region of interest" description="Disordered" evidence="1">
    <location>
        <begin position="48"/>
        <end position="126"/>
    </location>
</feature>
<reference evidence="2" key="1">
    <citation type="submission" date="2022-10" db="EMBL/GenBank/DDBJ databases">
        <title>Tapping the CABI collections for fungal endophytes: first genome assemblies for Collariella, Neodidymelliopsis, Ascochyta clinopodiicola, Didymella pomorum, Didymosphaeria variabile, Neocosmospora piperis and Neocucurbitaria cava.</title>
        <authorList>
            <person name="Hill R."/>
        </authorList>
    </citation>
    <scope>NUCLEOTIDE SEQUENCE</scope>
    <source>
        <strain evidence="2">IMI 356814</strain>
    </source>
</reference>
<proteinExistence type="predicted"/>
<comment type="caution">
    <text evidence="2">The sequence shown here is derived from an EMBL/GenBank/DDBJ whole genome shotgun (WGS) entry which is preliminary data.</text>
</comment>
<feature type="compositionally biased region" description="Polar residues" evidence="1">
    <location>
        <begin position="70"/>
        <end position="79"/>
    </location>
</feature>
<organism evidence="2 3">
    <name type="scientific">Neocucurbitaria cava</name>
    <dbReference type="NCBI Taxonomy" id="798079"/>
    <lineage>
        <taxon>Eukaryota</taxon>
        <taxon>Fungi</taxon>
        <taxon>Dikarya</taxon>
        <taxon>Ascomycota</taxon>
        <taxon>Pezizomycotina</taxon>
        <taxon>Dothideomycetes</taxon>
        <taxon>Pleosporomycetidae</taxon>
        <taxon>Pleosporales</taxon>
        <taxon>Pleosporineae</taxon>
        <taxon>Cucurbitariaceae</taxon>
        <taxon>Neocucurbitaria</taxon>
    </lineage>
</organism>
<dbReference type="AlphaFoldDB" id="A0A9W8Y7X8"/>
<protein>
    <submittedName>
        <fullName evidence="2">Uncharacterized protein</fullName>
    </submittedName>
</protein>
<name>A0A9W8Y7X8_9PLEO</name>
<dbReference type="Proteomes" id="UP001140560">
    <property type="component" value="Unassembled WGS sequence"/>
</dbReference>
<evidence type="ECO:0000256" key="1">
    <source>
        <dbReference type="SAM" id="MobiDB-lite"/>
    </source>
</evidence>
<accession>A0A9W8Y7X8</accession>
<feature type="region of interest" description="Disordered" evidence="1">
    <location>
        <begin position="135"/>
        <end position="154"/>
    </location>
</feature>
<evidence type="ECO:0000313" key="3">
    <source>
        <dbReference type="Proteomes" id="UP001140560"/>
    </source>
</evidence>
<feature type="region of interest" description="Disordered" evidence="1">
    <location>
        <begin position="196"/>
        <end position="229"/>
    </location>
</feature>